<dbReference type="HOGENOM" id="CLU_1060731_0_0_7"/>
<organism evidence="2 3">
    <name type="scientific">Geotalea uraniireducens (strain Rf4)</name>
    <name type="common">Geobacter uraniireducens</name>
    <dbReference type="NCBI Taxonomy" id="351605"/>
    <lineage>
        <taxon>Bacteria</taxon>
        <taxon>Pseudomonadati</taxon>
        <taxon>Thermodesulfobacteriota</taxon>
        <taxon>Desulfuromonadia</taxon>
        <taxon>Geobacterales</taxon>
        <taxon>Geobacteraceae</taxon>
        <taxon>Geotalea</taxon>
    </lineage>
</organism>
<dbReference type="AlphaFoldDB" id="A5GF82"/>
<dbReference type="InterPro" id="IPR036866">
    <property type="entry name" value="RibonucZ/Hydroxyglut_hydro"/>
</dbReference>
<keyword evidence="3" id="KW-1185">Reference proteome</keyword>
<proteinExistence type="predicted"/>
<dbReference type="OrthoDB" id="9803916at2"/>
<dbReference type="EMBL" id="CP000698">
    <property type="protein sequence ID" value="ABQ26087.1"/>
    <property type="molecule type" value="Genomic_DNA"/>
</dbReference>
<dbReference type="SMART" id="SM00849">
    <property type="entry name" value="Lactamase_B"/>
    <property type="match status" value="1"/>
</dbReference>
<dbReference type="InterPro" id="IPR000396">
    <property type="entry name" value="Pdiesterase2"/>
</dbReference>
<accession>A5GF82</accession>
<dbReference type="PRINTS" id="PR00388">
    <property type="entry name" value="PDIESTERASE2"/>
</dbReference>
<name>A5GF82_GEOUR</name>
<sequence>MKLRVLGCAGAEFPNFRPSAFLIDDSLMLDGGTIGSVLSEEEQWAIKYIFVTHAHLDHIRDIPLLADNIVIKKLCNNVKIAGIKEVLEAISSHLLNNVIWPDFSKIPTTESPIITYWQIEPEKEIQIDGYSITAIRVDHSVPAVGYLVRRNGKSILYTGDTGPTDRIWEWADDLSALIVEVSFPNEMEEMALLTRHLTSSLLAEELKKIKKLPPHILVTHPKPQYYAKIAAELRELGIAQIELLKDGAVYDF</sequence>
<dbReference type="RefSeq" id="WP_011938790.1">
    <property type="nucleotide sequence ID" value="NC_009483.1"/>
</dbReference>
<dbReference type="Pfam" id="PF12706">
    <property type="entry name" value="Lactamase_B_2"/>
    <property type="match status" value="1"/>
</dbReference>
<dbReference type="GO" id="GO:1902660">
    <property type="term" value="P:negative regulation of glucose mediated signaling pathway"/>
    <property type="evidence" value="ECO:0007669"/>
    <property type="project" value="TreeGrafter"/>
</dbReference>
<dbReference type="CDD" id="cd07735">
    <property type="entry name" value="class_II_PDE_MBL-fold"/>
    <property type="match status" value="1"/>
</dbReference>
<dbReference type="GO" id="GO:0047555">
    <property type="term" value="F:3',5'-cyclic-GMP phosphodiesterase activity"/>
    <property type="evidence" value="ECO:0007669"/>
    <property type="project" value="TreeGrafter"/>
</dbReference>
<reference evidence="2 3" key="1">
    <citation type="submission" date="2007-05" db="EMBL/GenBank/DDBJ databases">
        <title>Complete sequence of Geobacter uraniireducens Rf4.</title>
        <authorList>
            <consortium name="US DOE Joint Genome Institute"/>
            <person name="Copeland A."/>
            <person name="Lucas S."/>
            <person name="Lapidus A."/>
            <person name="Barry K."/>
            <person name="Detter J.C."/>
            <person name="Glavina del Rio T."/>
            <person name="Hammon N."/>
            <person name="Israni S."/>
            <person name="Dalin E."/>
            <person name="Tice H."/>
            <person name="Pitluck S."/>
            <person name="Chertkov O."/>
            <person name="Brettin T."/>
            <person name="Bruce D."/>
            <person name="Han C."/>
            <person name="Schmutz J."/>
            <person name="Larimer F."/>
            <person name="Land M."/>
            <person name="Hauser L."/>
            <person name="Kyrpides N."/>
            <person name="Mikhailova N."/>
            <person name="Shelobolina E."/>
            <person name="Aklujkar M."/>
            <person name="Lovley D."/>
            <person name="Richardson P."/>
        </authorList>
    </citation>
    <scope>NUCLEOTIDE SEQUENCE [LARGE SCALE GENOMIC DNA]</scope>
    <source>
        <strain evidence="3">ATCC BAA-1134 / JCM 13001 / Rf4</strain>
    </source>
</reference>
<evidence type="ECO:0000313" key="2">
    <source>
        <dbReference type="EMBL" id="ABQ26087.1"/>
    </source>
</evidence>
<feature type="domain" description="Metallo-beta-lactamase" evidence="1">
    <location>
        <begin position="17"/>
        <end position="220"/>
    </location>
</feature>
<dbReference type="PANTHER" id="PTHR28283">
    <property type="entry name" value="3',5'-CYCLIC-NUCLEOTIDE PHOSPHODIESTERASE 1"/>
    <property type="match status" value="1"/>
</dbReference>
<dbReference type="KEGG" id="gur:Gura_1897"/>
<gene>
    <name evidence="2" type="ordered locus">Gura_1897</name>
</gene>
<dbReference type="STRING" id="351605.Gura_1897"/>
<dbReference type="Gene3D" id="3.60.15.10">
    <property type="entry name" value="Ribonuclease Z/Hydroxyacylglutathione hydrolase-like"/>
    <property type="match status" value="1"/>
</dbReference>
<dbReference type="PANTHER" id="PTHR28283:SF1">
    <property type="entry name" value="3',5'-CYCLIC-NUCLEOTIDE PHOSPHODIESTERASE 1"/>
    <property type="match status" value="1"/>
</dbReference>
<dbReference type="SUPFAM" id="SSF56281">
    <property type="entry name" value="Metallo-hydrolase/oxidoreductase"/>
    <property type="match status" value="1"/>
</dbReference>
<dbReference type="InterPro" id="IPR001279">
    <property type="entry name" value="Metallo-B-lactamas"/>
</dbReference>
<protein>
    <submittedName>
        <fullName evidence="2">Beta-lactamase domain protein</fullName>
    </submittedName>
</protein>
<dbReference type="GO" id="GO:0004115">
    <property type="term" value="F:3',5'-cyclic-AMP phosphodiesterase activity"/>
    <property type="evidence" value="ECO:0007669"/>
    <property type="project" value="InterPro"/>
</dbReference>
<evidence type="ECO:0000259" key="1">
    <source>
        <dbReference type="SMART" id="SM00849"/>
    </source>
</evidence>
<dbReference type="GO" id="GO:0006198">
    <property type="term" value="P:cAMP catabolic process"/>
    <property type="evidence" value="ECO:0007669"/>
    <property type="project" value="InterPro"/>
</dbReference>
<evidence type="ECO:0000313" key="3">
    <source>
        <dbReference type="Proteomes" id="UP000006695"/>
    </source>
</evidence>
<dbReference type="Proteomes" id="UP000006695">
    <property type="component" value="Chromosome"/>
</dbReference>